<organism evidence="1 2">
    <name type="scientific">Rubroshorea leprosula</name>
    <dbReference type="NCBI Taxonomy" id="152421"/>
    <lineage>
        <taxon>Eukaryota</taxon>
        <taxon>Viridiplantae</taxon>
        <taxon>Streptophyta</taxon>
        <taxon>Embryophyta</taxon>
        <taxon>Tracheophyta</taxon>
        <taxon>Spermatophyta</taxon>
        <taxon>Magnoliopsida</taxon>
        <taxon>eudicotyledons</taxon>
        <taxon>Gunneridae</taxon>
        <taxon>Pentapetalae</taxon>
        <taxon>rosids</taxon>
        <taxon>malvids</taxon>
        <taxon>Malvales</taxon>
        <taxon>Dipterocarpaceae</taxon>
        <taxon>Rubroshorea</taxon>
    </lineage>
</organism>
<evidence type="ECO:0000313" key="1">
    <source>
        <dbReference type="EMBL" id="GKV11369.1"/>
    </source>
</evidence>
<evidence type="ECO:0000313" key="2">
    <source>
        <dbReference type="Proteomes" id="UP001054252"/>
    </source>
</evidence>
<sequence>MRFLRQGTLILFTDIELKRAIQQHSFKIAPGITLESSDSPLTKAALSQIWSSGVLNAFGY</sequence>
<reference evidence="1 2" key="1">
    <citation type="journal article" date="2021" name="Commun. Biol.">
        <title>The genome of Shorea leprosula (Dipterocarpaceae) highlights the ecological relevance of drought in aseasonal tropical rainforests.</title>
        <authorList>
            <person name="Ng K.K.S."/>
            <person name="Kobayashi M.J."/>
            <person name="Fawcett J.A."/>
            <person name="Hatakeyama M."/>
            <person name="Paape T."/>
            <person name="Ng C.H."/>
            <person name="Ang C.C."/>
            <person name="Tnah L.H."/>
            <person name="Lee C.T."/>
            <person name="Nishiyama T."/>
            <person name="Sese J."/>
            <person name="O'Brien M.J."/>
            <person name="Copetti D."/>
            <person name="Mohd Noor M.I."/>
            <person name="Ong R.C."/>
            <person name="Putra M."/>
            <person name="Sireger I.Z."/>
            <person name="Indrioko S."/>
            <person name="Kosugi Y."/>
            <person name="Izuno A."/>
            <person name="Isagi Y."/>
            <person name="Lee S.L."/>
            <person name="Shimizu K.K."/>
        </authorList>
    </citation>
    <scope>NUCLEOTIDE SEQUENCE [LARGE SCALE GENOMIC DNA]</scope>
    <source>
        <strain evidence="1">214</strain>
    </source>
</reference>
<gene>
    <name evidence="1" type="ORF">SLEP1_g22632</name>
</gene>
<name>A0AAV5JJ02_9ROSI</name>
<comment type="caution">
    <text evidence="1">The sequence shown here is derived from an EMBL/GenBank/DDBJ whole genome shotgun (WGS) entry which is preliminary data.</text>
</comment>
<protein>
    <submittedName>
        <fullName evidence="1">Uncharacterized protein</fullName>
    </submittedName>
</protein>
<keyword evidence="2" id="KW-1185">Reference proteome</keyword>
<dbReference type="AlphaFoldDB" id="A0AAV5JJ02"/>
<accession>A0AAV5JJ02</accession>
<proteinExistence type="predicted"/>
<dbReference type="Proteomes" id="UP001054252">
    <property type="component" value="Unassembled WGS sequence"/>
</dbReference>
<dbReference type="EMBL" id="BPVZ01000034">
    <property type="protein sequence ID" value="GKV11369.1"/>
    <property type="molecule type" value="Genomic_DNA"/>
</dbReference>